<keyword evidence="2" id="KW-1185">Reference proteome</keyword>
<name>A0ACC1IHH8_9FUNG</name>
<evidence type="ECO:0000313" key="1">
    <source>
        <dbReference type="EMBL" id="KAJ1893365.1"/>
    </source>
</evidence>
<dbReference type="EMBL" id="JANBPG010000847">
    <property type="protein sequence ID" value="KAJ1893365.1"/>
    <property type="molecule type" value="Genomic_DNA"/>
</dbReference>
<evidence type="ECO:0000313" key="2">
    <source>
        <dbReference type="Proteomes" id="UP001150581"/>
    </source>
</evidence>
<protein>
    <submittedName>
        <fullName evidence="1">Uncharacterized protein</fullName>
    </submittedName>
</protein>
<sequence length="98" mass="10694">MTFSSFVRCAARACIPGYSGHVTRKDQIIALTEQLGEVYMSANMARAEAAHFRCALDAAKMQHSKAMVHAVVELINNTGKALQEAKANHAKCMEVVKD</sequence>
<gene>
    <name evidence="1" type="ORF">LPJ66_005805</name>
</gene>
<reference evidence="1" key="1">
    <citation type="submission" date="2022-07" db="EMBL/GenBank/DDBJ databases">
        <title>Phylogenomic reconstructions and comparative analyses of Kickxellomycotina fungi.</title>
        <authorList>
            <person name="Reynolds N.K."/>
            <person name="Stajich J.E."/>
            <person name="Barry K."/>
            <person name="Grigoriev I.V."/>
            <person name="Crous P."/>
            <person name="Smith M.E."/>
        </authorList>
    </citation>
    <scope>NUCLEOTIDE SEQUENCE</scope>
    <source>
        <strain evidence="1">Benny 63K</strain>
    </source>
</reference>
<accession>A0ACC1IHH8</accession>
<dbReference type="Proteomes" id="UP001150581">
    <property type="component" value="Unassembled WGS sequence"/>
</dbReference>
<organism evidence="1 2">
    <name type="scientific">Kickxella alabastrina</name>
    <dbReference type="NCBI Taxonomy" id="61397"/>
    <lineage>
        <taxon>Eukaryota</taxon>
        <taxon>Fungi</taxon>
        <taxon>Fungi incertae sedis</taxon>
        <taxon>Zoopagomycota</taxon>
        <taxon>Kickxellomycotina</taxon>
        <taxon>Kickxellomycetes</taxon>
        <taxon>Kickxellales</taxon>
        <taxon>Kickxellaceae</taxon>
        <taxon>Kickxella</taxon>
    </lineage>
</organism>
<proteinExistence type="predicted"/>
<comment type="caution">
    <text evidence="1">The sequence shown here is derived from an EMBL/GenBank/DDBJ whole genome shotgun (WGS) entry which is preliminary data.</text>
</comment>